<sequence length="242" mass="26451">MYGTPSQIQGNAEMKIMKNNDNNKENGKVGWISAFEGLQLHLYCLNIIMDNSQLLIPIIYIQDSDSSLELNTITFSRINLSPTTESKGIIQINVDNSQFIAQSCIFQNIDISSKGGNAIRILNNGSYPITSTIKGCQFNNIYSIGDSSCRGGSAIYMESKHGSKLVIEDSCQFYKCIIDKGNGGAIYIDIDFTSEFLFNINDALIQECNAKENTSSSSPTGYGGGIFLTGSGDYDSSTNRLD</sequence>
<accession>A0A5J4RNV1</accession>
<protein>
    <recommendedName>
        <fullName evidence="3">Right handed beta helix domain-containing protein</fullName>
    </recommendedName>
</protein>
<reference evidence="1 2" key="1">
    <citation type="submission" date="2019-03" db="EMBL/GenBank/DDBJ databases">
        <title>Single cell metagenomics reveals metabolic interactions within the superorganism composed of flagellate Streblomastix strix and complex community of Bacteroidetes bacteria on its surface.</title>
        <authorList>
            <person name="Treitli S.C."/>
            <person name="Kolisko M."/>
            <person name="Husnik F."/>
            <person name="Keeling P."/>
            <person name="Hampl V."/>
        </authorList>
    </citation>
    <scope>NUCLEOTIDE SEQUENCE [LARGE SCALE GENOMIC DNA]</scope>
    <source>
        <strain evidence="1">ST1C</strain>
    </source>
</reference>
<proteinExistence type="predicted"/>
<gene>
    <name evidence="1" type="ORF">EZS28_052977</name>
</gene>
<organism evidence="1 2">
    <name type="scientific">Streblomastix strix</name>
    <dbReference type="NCBI Taxonomy" id="222440"/>
    <lineage>
        <taxon>Eukaryota</taxon>
        <taxon>Metamonada</taxon>
        <taxon>Preaxostyla</taxon>
        <taxon>Oxymonadida</taxon>
        <taxon>Streblomastigidae</taxon>
        <taxon>Streblomastix</taxon>
    </lineage>
</organism>
<evidence type="ECO:0008006" key="3">
    <source>
        <dbReference type="Google" id="ProtNLM"/>
    </source>
</evidence>
<feature type="non-terminal residue" evidence="1">
    <location>
        <position position="242"/>
    </location>
</feature>
<evidence type="ECO:0000313" key="1">
    <source>
        <dbReference type="EMBL" id="KAA6335339.1"/>
    </source>
</evidence>
<dbReference type="AlphaFoldDB" id="A0A5J4RNV1"/>
<comment type="caution">
    <text evidence="1">The sequence shown here is derived from an EMBL/GenBank/DDBJ whole genome shotgun (WGS) entry which is preliminary data.</text>
</comment>
<dbReference type="EMBL" id="SNRW01041807">
    <property type="protein sequence ID" value="KAA6335339.1"/>
    <property type="molecule type" value="Genomic_DNA"/>
</dbReference>
<name>A0A5J4RNV1_9EUKA</name>
<dbReference type="Proteomes" id="UP000324800">
    <property type="component" value="Unassembled WGS sequence"/>
</dbReference>
<evidence type="ECO:0000313" key="2">
    <source>
        <dbReference type="Proteomes" id="UP000324800"/>
    </source>
</evidence>